<gene>
    <name evidence="1" type="ORF">CGI_10001176</name>
</gene>
<reference evidence="1" key="1">
    <citation type="journal article" date="2012" name="Nature">
        <title>The oyster genome reveals stress adaptation and complexity of shell formation.</title>
        <authorList>
            <person name="Zhang G."/>
            <person name="Fang X."/>
            <person name="Guo X."/>
            <person name="Li L."/>
            <person name="Luo R."/>
            <person name="Xu F."/>
            <person name="Yang P."/>
            <person name="Zhang L."/>
            <person name="Wang X."/>
            <person name="Qi H."/>
            <person name="Xiong Z."/>
            <person name="Que H."/>
            <person name="Xie Y."/>
            <person name="Holland P.W."/>
            <person name="Paps J."/>
            <person name="Zhu Y."/>
            <person name="Wu F."/>
            <person name="Chen Y."/>
            <person name="Wang J."/>
            <person name="Peng C."/>
            <person name="Meng J."/>
            <person name="Yang L."/>
            <person name="Liu J."/>
            <person name="Wen B."/>
            <person name="Zhang N."/>
            <person name="Huang Z."/>
            <person name="Zhu Q."/>
            <person name="Feng Y."/>
            <person name="Mount A."/>
            <person name="Hedgecock D."/>
            <person name="Xu Z."/>
            <person name="Liu Y."/>
            <person name="Domazet-Loso T."/>
            <person name="Du Y."/>
            <person name="Sun X."/>
            <person name="Zhang S."/>
            <person name="Liu B."/>
            <person name="Cheng P."/>
            <person name="Jiang X."/>
            <person name="Li J."/>
            <person name="Fan D."/>
            <person name="Wang W."/>
            <person name="Fu W."/>
            <person name="Wang T."/>
            <person name="Wang B."/>
            <person name="Zhang J."/>
            <person name="Peng Z."/>
            <person name="Li Y."/>
            <person name="Li N."/>
            <person name="Wang J."/>
            <person name="Chen M."/>
            <person name="He Y."/>
            <person name="Tan F."/>
            <person name="Song X."/>
            <person name="Zheng Q."/>
            <person name="Huang R."/>
            <person name="Yang H."/>
            <person name="Du X."/>
            <person name="Chen L."/>
            <person name="Yang M."/>
            <person name="Gaffney P.M."/>
            <person name="Wang S."/>
            <person name="Luo L."/>
            <person name="She Z."/>
            <person name="Ming Y."/>
            <person name="Huang W."/>
            <person name="Zhang S."/>
            <person name="Huang B."/>
            <person name="Zhang Y."/>
            <person name="Qu T."/>
            <person name="Ni P."/>
            <person name="Miao G."/>
            <person name="Wang J."/>
            <person name="Wang Q."/>
            <person name="Steinberg C.E."/>
            <person name="Wang H."/>
            <person name="Li N."/>
            <person name="Qian L."/>
            <person name="Zhang G."/>
            <person name="Li Y."/>
            <person name="Yang H."/>
            <person name="Liu X."/>
            <person name="Wang J."/>
            <person name="Yin Y."/>
            <person name="Wang J."/>
        </authorList>
    </citation>
    <scope>NUCLEOTIDE SEQUENCE [LARGE SCALE GENOMIC DNA]</scope>
    <source>
        <strain evidence="1">05x7-T-G4-1.051#20</strain>
    </source>
</reference>
<protein>
    <submittedName>
        <fullName evidence="1">Uncharacterized protein</fullName>
    </submittedName>
</protein>
<sequence length="55" mass="6136">MNEELLSEYAFNKVQLLELAGYSSAVATAKVRKKPDLMTQYSHVVSPIKHAICLV</sequence>
<accession>K1PML1</accession>
<dbReference type="HOGENOM" id="CLU_3034402_0_0_1"/>
<name>K1PML1_MAGGI</name>
<dbReference type="AlphaFoldDB" id="K1PML1"/>
<organism evidence="1">
    <name type="scientific">Magallana gigas</name>
    <name type="common">Pacific oyster</name>
    <name type="synonym">Crassostrea gigas</name>
    <dbReference type="NCBI Taxonomy" id="29159"/>
    <lineage>
        <taxon>Eukaryota</taxon>
        <taxon>Metazoa</taxon>
        <taxon>Spiralia</taxon>
        <taxon>Lophotrochozoa</taxon>
        <taxon>Mollusca</taxon>
        <taxon>Bivalvia</taxon>
        <taxon>Autobranchia</taxon>
        <taxon>Pteriomorphia</taxon>
        <taxon>Ostreida</taxon>
        <taxon>Ostreoidea</taxon>
        <taxon>Ostreidae</taxon>
        <taxon>Magallana</taxon>
    </lineage>
</organism>
<proteinExistence type="predicted"/>
<dbReference type="EMBL" id="JH816512">
    <property type="protein sequence ID" value="EKC22923.1"/>
    <property type="molecule type" value="Genomic_DNA"/>
</dbReference>
<evidence type="ECO:0000313" key="1">
    <source>
        <dbReference type="EMBL" id="EKC22923.1"/>
    </source>
</evidence>
<dbReference type="InParanoid" id="K1PML1"/>